<dbReference type="GO" id="GO:0004712">
    <property type="term" value="F:protein serine/threonine/tyrosine kinase activity"/>
    <property type="evidence" value="ECO:0007669"/>
    <property type="project" value="TreeGrafter"/>
</dbReference>
<accession>A0A4S2MM05</accession>
<protein>
    <submittedName>
        <fullName evidence="8">Kinase-like protein</fullName>
    </submittedName>
</protein>
<dbReference type="STRING" id="341454.A0A4S2MM05"/>
<dbReference type="PROSITE" id="PS50011">
    <property type="entry name" value="PROTEIN_KINASE_DOM"/>
    <property type="match status" value="1"/>
</dbReference>
<dbReference type="GO" id="GO:0034501">
    <property type="term" value="P:protein localization to kinetochore"/>
    <property type="evidence" value="ECO:0007669"/>
    <property type="project" value="TreeGrafter"/>
</dbReference>
<dbReference type="PROSITE" id="PS00108">
    <property type="entry name" value="PROTEIN_KINASE_ST"/>
    <property type="match status" value="1"/>
</dbReference>
<dbReference type="GO" id="GO:0005524">
    <property type="term" value="F:ATP binding"/>
    <property type="evidence" value="ECO:0007669"/>
    <property type="project" value="UniProtKB-KW"/>
</dbReference>
<evidence type="ECO:0000313" key="9">
    <source>
        <dbReference type="Proteomes" id="UP000298138"/>
    </source>
</evidence>
<dbReference type="InterPro" id="IPR027084">
    <property type="entry name" value="Mps1_cat"/>
</dbReference>
<dbReference type="CDD" id="cd14131">
    <property type="entry name" value="PKc_Mps1"/>
    <property type="match status" value="1"/>
</dbReference>
<evidence type="ECO:0000256" key="5">
    <source>
        <dbReference type="ARBA" id="ARBA00022840"/>
    </source>
</evidence>
<dbReference type="GO" id="GO:0098813">
    <property type="term" value="P:nuclear chromosome segregation"/>
    <property type="evidence" value="ECO:0007669"/>
    <property type="project" value="UniProtKB-ARBA"/>
</dbReference>
<dbReference type="InParanoid" id="A0A4S2MM05"/>
<sequence length="377" mass="42315">MSMLQTMTATAGAATTNQRRSRATVSINGKVYRRLDIMGKGGSSKVYKVMAENYKMFAMKKVTFHANDGEAAIRGYKGEIELLRTLTGEDRVIQLYDWELNEEKQTLTMLMEQGETDLARILQLHYSSDTSRFDPSFVRHYWHEMLLCVRAVHRYNIIHSDLKPANFLLVGGRLKLIDFGIANAIQDDTVNVHRESQVGTLNYMSPEAIVDINASSGKPMQAHGHQRLMKIGAPSDMTYGQTPFAHLKNLYSKISAIPDPEYEIDYPDTGIGGARVPQCLVDTIKACLEREKERRPTIEKLLSDEDPFLHPENLAVGGEDGPAKEAKDGMVLISEDMLVQLLVNTVDAVERGGRPEEATVRAWARDVFAKLGRLMKR</sequence>
<evidence type="ECO:0000256" key="4">
    <source>
        <dbReference type="ARBA" id="ARBA00022777"/>
    </source>
</evidence>
<evidence type="ECO:0000256" key="6">
    <source>
        <dbReference type="SAM" id="MobiDB-lite"/>
    </source>
</evidence>
<dbReference type="SUPFAM" id="SSF56112">
    <property type="entry name" value="Protein kinase-like (PK-like)"/>
    <property type="match status" value="1"/>
</dbReference>
<dbReference type="PANTHER" id="PTHR22974:SF21">
    <property type="entry name" value="DUAL SPECIFICITY PROTEIN KINASE TTK"/>
    <property type="match status" value="1"/>
</dbReference>
<feature type="compositionally biased region" description="Low complexity" evidence="6">
    <location>
        <begin position="1"/>
        <end position="16"/>
    </location>
</feature>
<dbReference type="InterPro" id="IPR008271">
    <property type="entry name" value="Ser/Thr_kinase_AS"/>
</dbReference>
<feature type="domain" description="Protein kinase" evidence="7">
    <location>
        <begin position="32"/>
        <end position="309"/>
    </location>
</feature>
<dbReference type="FunFam" id="3.30.200.20:FF:000131">
    <property type="entry name" value="Dual specificity protein kinase TTK"/>
    <property type="match status" value="1"/>
</dbReference>
<dbReference type="GO" id="GO:0033316">
    <property type="term" value="P:meiotic spindle assembly checkpoint signaling"/>
    <property type="evidence" value="ECO:0007669"/>
    <property type="project" value="TreeGrafter"/>
</dbReference>
<reference evidence="8 9" key="1">
    <citation type="submission" date="2019-04" db="EMBL/GenBank/DDBJ databases">
        <title>Comparative genomics and transcriptomics to analyze fruiting body development in filamentous ascomycetes.</title>
        <authorList>
            <consortium name="DOE Joint Genome Institute"/>
            <person name="Lutkenhaus R."/>
            <person name="Traeger S."/>
            <person name="Breuer J."/>
            <person name="Kuo A."/>
            <person name="Lipzen A."/>
            <person name="Pangilinan J."/>
            <person name="Dilworth D."/>
            <person name="Sandor L."/>
            <person name="Poggeler S."/>
            <person name="Barry K."/>
            <person name="Grigoriev I.V."/>
            <person name="Nowrousian M."/>
        </authorList>
    </citation>
    <scope>NUCLEOTIDE SEQUENCE [LARGE SCALE GENOMIC DNA]</scope>
    <source>
        <strain evidence="8 9">CBS 389.68</strain>
    </source>
</reference>
<dbReference type="OrthoDB" id="20524at2759"/>
<evidence type="ECO:0000256" key="3">
    <source>
        <dbReference type="ARBA" id="ARBA00022741"/>
    </source>
</evidence>
<feature type="region of interest" description="Disordered" evidence="6">
    <location>
        <begin position="1"/>
        <end position="21"/>
    </location>
</feature>
<keyword evidence="5" id="KW-0067">ATP-binding</keyword>
<dbReference type="InterPro" id="IPR000719">
    <property type="entry name" value="Prot_kinase_dom"/>
</dbReference>
<evidence type="ECO:0000313" key="8">
    <source>
        <dbReference type="EMBL" id="TGZ77965.1"/>
    </source>
</evidence>
<dbReference type="PANTHER" id="PTHR22974">
    <property type="entry name" value="MIXED LINEAGE PROTEIN KINASE"/>
    <property type="match status" value="1"/>
</dbReference>
<keyword evidence="4 8" id="KW-0418">Kinase</keyword>
<dbReference type="GO" id="GO:0000776">
    <property type="term" value="C:kinetochore"/>
    <property type="evidence" value="ECO:0007669"/>
    <property type="project" value="TreeGrafter"/>
</dbReference>
<keyword evidence="2" id="KW-0808">Transferase</keyword>
<dbReference type="SMART" id="SM00220">
    <property type="entry name" value="S_TKc"/>
    <property type="match status" value="1"/>
</dbReference>
<proteinExistence type="predicted"/>
<dbReference type="EMBL" id="ML220147">
    <property type="protein sequence ID" value="TGZ77965.1"/>
    <property type="molecule type" value="Genomic_DNA"/>
</dbReference>
<name>A0A4S2MM05_9PEZI</name>
<dbReference type="InterPro" id="IPR011009">
    <property type="entry name" value="Kinase-like_dom_sf"/>
</dbReference>
<keyword evidence="3" id="KW-0547">Nucleotide-binding</keyword>
<evidence type="ECO:0000259" key="7">
    <source>
        <dbReference type="PROSITE" id="PS50011"/>
    </source>
</evidence>
<gene>
    <name evidence="8" type="ORF">EX30DRAFT_359970</name>
</gene>
<keyword evidence="9" id="KW-1185">Reference proteome</keyword>
<dbReference type="Gene3D" id="3.30.200.20">
    <property type="entry name" value="Phosphorylase Kinase, domain 1"/>
    <property type="match status" value="1"/>
</dbReference>
<evidence type="ECO:0000256" key="2">
    <source>
        <dbReference type="ARBA" id="ARBA00022679"/>
    </source>
</evidence>
<dbReference type="GO" id="GO:0007094">
    <property type="term" value="P:mitotic spindle assembly checkpoint signaling"/>
    <property type="evidence" value="ECO:0007669"/>
    <property type="project" value="TreeGrafter"/>
</dbReference>
<dbReference type="Gene3D" id="1.10.510.10">
    <property type="entry name" value="Transferase(Phosphotransferase) domain 1"/>
    <property type="match status" value="1"/>
</dbReference>
<dbReference type="Pfam" id="PF00069">
    <property type="entry name" value="Pkinase"/>
    <property type="match status" value="1"/>
</dbReference>
<dbReference type="GO" id="GO:0005634">
    <property type="term" value="C:nucleus"/>
    <property type="evidence" value="ECO:0007669"/>
    <property type="project" value="TreeGrafter"/>
</dbReference>
<evidence type="ECO:0000256" key="1">
    <source>
        <dbReference type="ARBA" id="ARBA00022527"/>
    </source>
</evidence>
<organism evidence="8 9">
    <name type="scientific">Ascodesmis nigricans</name>
    <dbReference type="NCBI Taxonomy" id="341454"/>
    <lineage>
        <taxon>Eukaryota</taxon>
        <taxon>Fungi</taxon>
        <taxon>Dikarya</taxon>
        <taxon>Ascomycota</taxon>
        <taxon>Pezizomycotina</taxon>
        <taxon>Pezizomycetes</taxon>
        <taxon>Pezizales</taxon>
        <taxon>Ascodesmidaceae</taxon>
        <taxon>Ascodesmis</taxon>
    </lineage>
</organism>
<dbReference type="AlphaFoldDB" id="A0A4S2MM05"/>
<dbReference type="GO" id="GO:0004674">
    <property type="term" value="F:protein serine/threonine kinase activity"/>
    <property type="evidence" value="ECO:0007669"/>
    <property type="project" value="UniProtKB-KW"/>
</dbReference>
<keyword evidence="1" id="KW-0723">Serine/threonine-protein kinase</keyword>
<dbReference type="Proteomes" id="UP000298138">
    <property type="component" value="Unassembled WGS sequence"/>
</dbReference>